<feature type="coiled-coil region" evidence="3">
    <location>
        <begin position="161"/>
        <end position="188"/>
    </location>
</feature>
<dbReference type="GO" id="GO:0009307">
    <property type="term" value="P:DNA restriction-modification system"/>
    <property type="evidence" value="ECO:0007669"/>
    <property type="project" value="UniProtKB-KW"/>
</dbReference>
<dbReference type="SUPFAM" id="SSF116734">
    <property type="entry name" value="DNA methylase specificity domain"/>
    <property type="match status" value="1"/>
</dbReference>
<gene>
    <name evidence="4" type="ORF">C7Y47_13905</name>
</gene>
<evidence type="ECO:0008006" key="6">
    <source>
        <dbReference type="Google" id="ProtNLM"/>
    </source>
</evidence>
<organism evidence="4 5">
    <name type="scientific">Lysinibacillus sphaericus</name>
    <name type="common">Bacillus sphaericus</name>
    <dbReference type="NCBI Taxonomy" id="1421"/>
    <lineage>
        <taxon>Bacteria</taxon>
        <taxon>Bacillati</taxon>
        <taxon>Bacillota</taxon>
        <taxon>Bacilli</taxon>
        <taxon>Bacillales</taxon>
        <taxon>Bacillaceae</taxon>
        <taxon>Lysinibacillus</taxon>
    </lineage>
</organism>
<proteinExistence type="predicted"/>
<evidence type="ECO:0000256" key="1">
    <source>
        <dbReference type="ARBA" id="ARBA00022747"/>
    </source>
</evidence>
<evidence type="ECO:0000256" key="2">
    <source>
        <dbReference type="ARBA" id="ARBA00023125"/>
    </source>
</evidence>
<evidence type="ECO:0000313" key="4">
    <source>
        <dbReference type="EMBL" id="TQR31710.1"/>
    </source>
</evidence>
<protein>
    <recommendedName>
        <fullName evidence="6">Restriction endonuclease subunit S</fullName>
    </recommendedName>
</protein>
<dbReference type="AlphaFoldDB" id="A0A544UGA8"/>
<keyword evidence="3" id="KW-0175">Coiled coil</keyword>
<dbReference type="EMBL" id="SADV01000010">
    <property type="protein sequence ID" value="TQR31710.1"/>
    <property type="molecule type" value="Genomic_DNA"/>
</dbReference>
<dbReference type="RefSeq" id="WP_142509315.1">
    <property type="nucleotide sequence ID" value="NZ_SADV01000010.1"/>
</dbReference>
<sequence>MKISDKAKVSVGSQAKRFETEDEAAQKVTVLNSKDFNEALGESYRGSGEEQQIKVTEVGLQKLNTVGGERLVIHLQLRKAAILSEKVEGYIVPANFATVELDGDVYPPFFVWYFNHHQEMRKQIEAMTDSSRTVAMLKISGIKDLEMVLPSYEKQVLIGDIHMIRIQKIKLQTEINEMEEKLMNEKLKNAVGDANNYEV</sequence>
<reference evidence="4 5" key="1">
    <citation type="submission" date="2018-03" db="EMBL/GenBank/DDBJ databases">
        <title>Aerobic endospore-forming bacteria genome sequencing and assembly.</title>
        <authorList>
            <person name="Cavalcante D.A."/>
            <person name="Driks A."/>
            <person name="Putonti C."/>
            <person name="De-Souza M.T."/>
        </authorList>
    </citation>
    <scope>NUCLEOTIDE SEQUENCE [LARGE SCALE GENOMIC DNA]</scope>
    <source>
        <strain evidence="4 5">SDF0037</strain>
    </source>
</reference>
<name>A0A544UGA8_LYSSH</name>
<dbReference type="OrthoDB" id="2866662at2"/>
<comment type="caution">
    <text evidence="4">The sequence shown here is derived from an EMBL/GenBank/DDBJ whole genome shotgun (WGS) entry which is preliminary data.</text>
</comment>
<dbReference type="Gene3D" id="3.90.220.20">
    <property type="entry name" value="DNA methylase specificity domains"/>
    <property type="match status" value="1"/>
</dbReference>
<dbReference type="GO" id="GO:0003677">
    <property type="term" value="F:DNA binding"/>
    <property type="evidence" value="ECO:0007669"/>
    <property type="project" value="UniProtKB-KW"/>
</dbReference>
<evidence type="ECO:0000313" key="5">
    <source>
        <dbReference type="Proteomes" id="UP000317944"/>
    </source>
</evidence>
<keyword evidence="2" id="KW-0238">DNA-binding</keyword>
<evidence type="ECO:0000256" key="3">
    <source>
        <dbReference type="SAM" id="Coils"/>
    </source>
</evidence>
<keyword evidence="1" id="KW-0680">Restriction system</keyword>
<dbReference type="Proteomes" id="UP000317944">
    <property type="component" value="Unassembled WGS sequence"/>
</dbReference>
<dbReference type="InterPro" id="IPR044946">
    <property type="entry name" value="Restrct_endonuc_typeI_TRD_sf"/>
</dbReference>
<accession>A0A544UGA8</accession>